<keyword evidence="5" id="KW-0830">Ubiquinone</keyword>
<dbReference type="Pfam" id="PF08241">
    <property type="entry name" value="Methyltransf_11"/>
    <property type="match status" value="1"/>
</dbReference>
<dbReference type="InterPro" id="IPR023576">
    <property type="entry name" value="UbiE/COQ5_MeTrFase_CS"/>
</dbReference>
<organism evidence="5 6">
    <name type="scientific">Pseudonocardia sediminis</name>
    <dbReference type="NCBI Taxonomy" id="1397368"/>
    <lineage>
        <taxon>Bacteria</taxon>
        <taxon>Bacillati</taxon>
        <taxon>Actinomycetota</taxon>
        <taxon>Actinomycetes</taxon>
        <taxon>Pseudonocardiales</taxon>
        <taxon>Pseudonocardiaceae</taxon>
        <taxon>Pseudonocardia</taxon>
    </lineage>
</organism>
<keyword evidence="1 5" id="KW-0489">Methyltransferase</keyword>
<accession>A0A4Q7UV36</accession>
<evidence type="ECO:0000256" key="2">
    <source>
        <dbReference type="ARBA" id="ARBA00022679"/>
    </source>
</evidence>
<evidence type="ECO:0000313" key="5">
    <source>
        <dbReference type="EMBL" id="RZT85646.1"/>
    </source>
</evidence>
<dbReference type="InterPro" id="IPR013216">
    <property type="entry name" value="Methyltransf_11"/>
</dbReference>
<evidence type="ECO:0000256" key="3">
    <source>
        <dbReference type="ARBA" id="ARBA00022691"/>
    </source>
</evidence>
<dbReference type="GO" id="GO:0032259">
    <property type="term" value="P:methylation"/>
    <property type="evidence" value="ECO:0007669"/>
    <property type="project" value="UniProtKB-KW"/>
</dbReference>
<dbReference type="InterPro" id="IPR029063">
    <property type="entry name" value="SAM-dependent_MTases_sf"/>
</dbReference>
<dbReference type="InterPro" id="IPR052356">
    <property type="entry name" value="Thiol_S-MT"/>
</dbReference>
<reference evidence="5 6" key="1">
    <citation type="submission" date="2019-02" db="EMBL/GenBank/DDBJ databases">
        <title>Sequencing the genomes of 1000 actinobacteria strains.</title>
        <authorList>
            <person name="Klenk H.-P."/>
        </authorList>
    </citation>
    <scope>NUCLEOTIDE SEQUENCE [LARGE SCALE GENOMIC DNA]</scope>
    <source>
        <strain evidence="5 6">DSM 45779</strain>
    </source>
</reference>
<dbReference type="AlphaFoldDB" id="A0A4Q7UV36"/>
<keyword evidence="2" id="KW-0808">Transferase</keyword>
<feature type="domain" description="Methyltransferase type 11" evidence="4">
    <location>
        <begin position="44"/>
        <end position="139"/>
    </location>
</feature>
<sequence>MRTGGDRPRPRFARFYARMTEEMDRHGLRGLRAELVSDLRGEVVEIGCGNGRNFAHYPDTVTAVHAIEPEPHLRALATQAAATAPVPVEVTPGRGEAIPLPDQAVDAAVLCLVLCAMPDPDRTLAELTRVLRPGGRLVFLEHTLAEGRLLRTAQHVADATIWPRLYGGCHTARDPLGSIRAAGFDVARHRYLHYPQRPTVPASPHVLGHAVRTPTPPER</sequence>
<keyword evidence="3" id="KW-0949">S-adenosyl-L-methionine</keyword>
<dbReference type="EMBL" id="SHKL01000001">
    <property type="protein sequence ID" value="RZT85646.1"/>
    <property type="molecule type" value="Genomic_DNA"/>
</dbReference>
<name>A0A4Q7UV36_PSEST</name>
<proteinExistence type="predicted"/>
<dbReference type="Gene3D" id="3.40.50.150">
    <property type="entry name" value="Vaccinia Virus protein VP39"/>
    <property type="match status" value="1"/>
</dbReference>
<evidence type="ECO:0000313" key="6">
    <source>
        <dbReference type="Proteomes" id="UP000291591"/>
    </source>
</evidence>
<dbReference type="SUPFAM" id="SSF53335">
    <property type="entry name" value="S-adenosyl-L-methionine-dependent methyltransferases"/>
    <property type="match status" value="1"/>
</dbReference>
<dbReference type="GO" id="GO:0008757">
    <property type="term" value="F:S-adenosylmethionine-dependent methyltransferase activity"/>
    <property type="evidence" value="ECO:0007669"/>
    <property type="project" value="InterPro"/>
</dbReference>
<dbReference type="CDD" id="cd02440">
    <property type="entry name" value="AdoMet_MTases"/>
    <property type="match status" value="1"/>
</dbReference>
<comment type="caution">
    <text evidence="5">The sequence shown here is derived from an EMBL/GenBank/DDBJ whole genome shotgun (WGS) entry which is preliminary data.</text>
</comment>
<dbReference type="PROSITE" id="PS01184">
    <property type="entry name" value="UBIE_2"/>
    <property type="match status" value="1"/>
</dbReference>
<gene>
    <name evidence="5" type="ORF">EV383_2522</name>
</gene>
<dbReference type="PANTHER" id="PTHR45036">
    <property type="entry name" value="METHYLTRANSFERASE LIKE 7B"/>
    <property type="match status" value="1"/>
</dbReference>
<dbReference type="PANTHER" id="PTHR45036:SF1">
    <property type="entry name" value="METHYLTRANSFERASE LIKE 7A"/>
    <property type="match status" value="1"/>
</dbReference>
<protein>
    <submittedName>
        <fullName evidence="5">Ubiquinone/menaquinone biosynthesis C-methylase UbiE</fullName>
    </submittedName>
</protein>
<evidence type="ECO:0000259" key="4">
    <source>
        <dbReference type="Pfam" id="PF08241"/>
    </source>
</evidence>
<dbReference type="RefSeq" id="WP_130290068.1">
    <property type="nucleotide sequence ID" value="NZ_SHKL01000001.1"/>
</dbReference>
<dbReference type="Proteomes" id="UP000291591">
    <property type="component" value="Unassembled WGS sequence"/>
</dbReference>
<dbReference type="OrthoDB" id="65624at2"/>
<keyword evidence="6" id="KW-1185">Reference proteome</keyword>
<evidence type="ECO:0000256" key="1">
    <source>
        <dbReference type="ARBA" id="ARBA00022603"/>
    </source>
</evidence>